<evidence type="ECO:0000313" key="2">
    <source>
        <dbReference type="EMBL" id="NGY65350.1"/>
    </source>
</evidence>
<keyword evidence="1" id="KW-0732">Signal</keyword>
<organism evidence="2 3">
    <name type="scientific">Lentzea alba</name>
    <dbReference type="NCBI Taxonomy" id="2714351"/>
    <lineage>
        <taxon>Bacteria</taxon>
        <taxon>Bacillati</taxon>
        <taxon>Actinomycetota</taxon>
        <taxon>Actinomycetes</taxon>
        <taxon>Pseudonocardiales</taxon>
        <taxon>Pseudonocardiaceae</taxon>
        <taxon>Lentzea</taxon>
    </lineage>
</organism>
<evidence type="ECO:0008006" key="4">
    <source>
        <dbReference type="Google" id="ProtNLM"/>
    </source>
</evidence>
<dbReference type="EMBL" id="JAAMPJ010000015">
    <property type="protein sequence ID" value="NGY65350.1"/>
    <property type="molecule type" value="Genomic_DNA"/>
</dbReference>
<keyword evidence="3" id="KW-1185">Reference proteome</keyword>
<evidence type="ECO:0000313" key="3">
    <source>
        <dbReference type="Proteomes" id="UP000481360"/>
    </source>
</evidence>
<reference evidence="2 3" key="1">
    <citation type="submission" date="2020-03" db="EMBL/GenBank/DDBJ databases">
        <title>Isolation and identification of active actinomycetes.</title>
        <authorList>
            <person name="Sun X."/>
        </authorList>
    </citation>
    <scope>NUCLEOTIDE SEQUENCE [LARGE SCALE GENOMIC DNA]</scope>
    <source>
        <strain evidence="2 3">NEAU-D13</strain>
    </source>
</reference>
<accession>A0A7C9RXN9</accession>
<dbReference type="RefSeq" id="WP_166054144.1">
    <property type="nucleotide sequence ID" value="NZ_JAAMPJ010000015.1"/>
</dbReference>
<sequence>MDGKRKRTSVRSAVLVLLTAAFGGALVAGAAPASASGPGVLASYIDSNSGGANLRTCGTTACGVIAYMGNGTGVTMQCWTDSQWVHPPASDYSSPRWFRLSTPWGVGYTHSSLVEGQTSVGKC</sequence>
<gene>
    <name evidence="2" type="ORF">G7043_41300</name>
</gene>
<dbReference type="Proteomes" id="UP000481360">
    <property type="component" value="Unassembled WGS sequence"/>
</dbReference>
<dbReference type="AlphaFoldDB" id="A0A7C9RXN9"/>
<protein>
    <recommendedName>
        <fullName evidence="4">Secreted protein</fullName>
    </recommendedName>
</protein>
<evidence type="ECO:0000256" key="1">
    <source>
        <dbReference type="SAM" id="SignalP"/>
    </source>
</evidence>
<feature type="signal peptide" evidence="1">
    <location>
        <begin position="1"/>
        <end position="30"/>
    </location>
</feature>
<name>A0A7C9RXN9_9PSEU</name>
<proteinExistence type="predicted"/>
<comment type="caution">
    <text evidence="2">The sequence shown here is derived from an EMBL/GenBank/DDBJ whole genome shotgun (WGS) entry which is preliminary data.</text>
</comment>
<feature type="chain" id="PRO_5028804251" description="Secreted protein" evidence="1">
    <location>
        <begin position="31"/>
        <end position="123"/>
    </location>
</feature>